<dbReference type="EMBL" id="LR593886">
    <property type="protein sequence ID" value="VTR94709.1"/>
    <property type="molecule type" value="Genomic_DNA"/>
</dbReference>
<name>A0A6P2D0Q4_9BACT</name>
<reference evidence="1 2" key="1">
    <citation type="submission" date="2019-05" db="EMBL/GenBank/DDBJ databases">
        <authorList>
            <consortium name="Science for Life Laboratories"/>
        </authorList>
    </citation>
    <scope>NUCLEOTIDE SEQUENCE [LARGE SCALE GENOMIC DNA]</scope>
    <source>
        <strain evidence="1">Soil9</strain>
    </source>
</reference>
<protein>
    <submittedName>
        <fullName evidence="1">Uncharacterized protein</fullName>
    </submittedName>
</protein>
<dbReference type="KEGG" id="gms:SOIL9_30050"/>
<evidence type="ECO:0000313" key="2">
    <source>
        <dbReference type="Proteomes" id="UP000464178"/>
    </source>
</evidence>
<dbReference type="Proteomes" id="UP000464178">
    <property type="component" value="Chromosome"/>
</dbReference>
<keyword evidence="2" id="KW-1185">Reference proteome</keyword>
<organism evidence="1 2">
    <name type="scientific">Gemmata massiliana</name>
    <dbReference type="NCBI Taxonomy" id="1210884"/>
    <lineage>
        <taxon>Bacteria</taxon>
        <taxon>Pseudomonadati</taxon>
        <taxon>Planctomycetota</taxon>
        <taxon>Planctomycetia</taxon>
        <taxon>Gemmatales</taxon>
        <taxon>Gemmataceae</taxon>
        <taxon>Gemmata</taxon>
    </lineage>
</organism>
<evidence type="ECO:0000313" key="1">
    <source>
        <dbReference type="EMBL" id="VTR94709.1"/>
    </source>
</evidence>
<dbReference type="RefSeq" id="WP_162669207.1">
    <property type="nucleotide sequence ID" value="NZ_LR593886.1"/>
</dbReference>
<proteinExistence type="predicted"/>
<sequence length="788" mass="86228">MQSPLVPEPDATAPIGANSGYAFGQLASALTTSQSHANAGVRARAVRKVAAWTQVFQGMLSGVLRIGSRAPVPRTPTWATLEVVTGGFATGTLLAGGPLQPHEHALLARLPNVEPGTERAALNAYFLSEDGLAELRRMLASGNYRVNVPEEGALLAVAWLVSHDRVDDARKILDEIGAHFTQLRFYPIPDTRPQTVGTVVHLQNVGATVAQLEAVEPSTRTEQQKEAVFVWQPLYDRVVALFAETVEGPLPTLHRESGGKYRVEGGWPCQHYPTGWTERAKEVLNDYRTLRASHRLCKSPDSPKDGFATLRTHLATCVADPRRLTGRDVGRVRTILAGVVSRRGAPGSERERELRAFHARQVAAPGRHELARVLVKRLAEYPASEGLPALDAVLAPFSEGESQQFGVPAGTNVSEALARKVRRALDAPLPVLMAEGIIPSAEALARVVPQLTSQIRAAGISDPELRRLYVDIYAAFRRRRSLLLLNLQSQVKLEELPWVRAIDRLRTNTADTARQARLALEELVTAALTGFPQQILPNKLLQEVRALVESAGLKVPIVDEIAADIFMGTFSEKFLKAAQIAAGVLEGTLYERYYDVPFVRVRALDDVKPSRWGTPTSPGFVALCTELAGPSGSGSFVVRNGTIIEQEQILTTHNLAPLFQELELAAALRPRCLELALRVFDGICRCARQTTGPWKSRLRAVKNAAYAWRQIVFFLTIASEGAVDSFLAQVRSRLEREPENVRARLEPVLTGLARAERGASVEAPASPEEPHGARRLLGWTTGPHWFLK</sequence>
<dbReference type="AlphaFoldDB" id="A0A6P2D0Q4"/>
<accession>A0A6P2D0Q4</accession>
<gene>
    <name evidence="1" type="ORF">SOIL9_30050</name>
</gene>